<reference evidence="2 3" key="1">
    <citation type="submission" date="2024-02" db="EMBL/GenBank/DDBJ databases">
        <title>Whole genome sequencing of Parabacteroides sp. AD58.</title>
        <authorList>
            <person name="Chaplin A.V."/>
            <person name="Pikina A.P."/>
            <person name="Sokolova S.R."/>
            <person name="Korostin D.O."/>
            <person name="Efimov B.A."/>
        </authorList>
    </citation>
    <scope>NUCLEOTIDE SEQUENCE [LARGE SCALE GENOMIC DNA]</scope>
    <source>
        <strain evidence="2 3">AD58</strain>
    </source>
</reference>
<sequence length="334" mass="38364">MRHIKKMIGSLLFLAISISSCNSQPSQIQTPTDTLPIHIQRFDKALLQFIETQDTALEQELLKEYPAMLEITGKGILNLQSPAVPGFFDQLVTYYSEPTLKNLYEDAVHEYQDVSDIESQLGKGFAFLKANFPDMQVPACYMHVSGFNQNVLAADSLLSLSIDKYMGETYPLYQDFFYDYQRIKMQRPLVAADYLAGWLMSEYPFEGNENVLLDRMIYEGIIKYIVHLALPEITPAQLMGYKEKDYAWCTANELTLWNTIIQRKHLYTPDQLTTSKYLDDKPCTFLSDETPGNIGTWIGWQIVSSYMKENNVSLQTLMQQQNAQELLSQAKYKP</sequence>
<keyword evidence="1" id="KW-0732">Signal</keyword>
<evidence type="ECO:0000256" key="1">
    <source>
        <dbReference type="SAM" id="SignalP"/>
    </source>
</evidence>
<protein>
    <submittedName>
        <fullName evidence="2">Gliding motility protein GldB</fullName>
    </submittedName>
</protein>
<organism evidence="2 3">
    <name type="scientific">Parabacteroides absconsus</name>
    <dbReference type="NCBI Taxonomy" id="2951805"/>
    <lineage>
        <taxon>Bacteria</taxon>
        <taxon>Pseudomonadati</taxon>
        <taxon>Bacteroidota</taxon>
        <taxon>Bacteroidia</taxon>
        <taxon>Bacteroidales</taxon>
        <taxon>Tannerellaceae</taxon>
        <taxon>Parabacteroides</taxon>
    </lineage>
</organism>
<proteinExistence type="predicted"/>
<accession>A0ABZ2IQV3</accession>
<dbReference type="InterPro" id="IPR019853">
    <property type="entry name" value="GldB-like"/>
</dbReference>
<keyword evidence="3" id="KW-1185">Reference proteome</keyword>
<feature type="chain" id="PRO_5046528180" evidence="1">
    <location>
        <begin position="24"/>
        <end position="334"/>
    </location>
</feature>
<evidence type="ECO:0000313" key="3">
    <source>
        <dbReference type="Proteomes" id="UP001320603"/>
    </source>
</evidence>
<dbReference type="PROSITE" id="PS51257">
    <property type="entry name" value="PROKAR_LIPOPROTEIN"/>
    <property type="match status" value="1"/>
</dbReference>
<dbReference type="EMBL" id="CP146284">
    <property type="protein sequence ID" value="WWV66536.1"/>
    <property type="molecule type" value="Genomic_DNA"/>
</dbReference>
<feature type="signal peptide" evidence="1">
    <location>
        <begin position="1"/>
        <end position="23"/>
    </location>
</feature>
<gene>
    <name evidence="2" type="ORF">NEE14_000655</name>
</gene>
<dbReference type="RefSeq" id="WP_251968346.1">
    <property type="nucleotide sequence ID" value="NZ_CP146284.1"/>
</dbReference>
<evidence type="ECO:0000313" key="2">
    <source>
        <dbReference type="EMBL" id="WWV66536.1"/>
    </source>
</evidence>
<dbReference type="Pfam" id="PF25594">
    <property type="entry name" value="GldB_lipo"/>
    <property type="match status" value="1"/>
</dbReference>
<name>A0ABZ2IQV3_9BACT</name>
<dbReference type="Proteomes" id="UP001320603">
    <property type="component" value="Chromosome"/>
</dbReference>